<dbReference type="Pfam" id="PF14598">
    <property type="entry name" value="PAS_11"/>
    <property type="match status" value="1"/>
</dbReference>
<feature type="compositionally biased region" description="Gly residues" evidence="1">
    <location>
        <begin position="243"/>
        <end position="253"/>
    </location>
</feature>
<feature type="compositionally biased region" description="Low complexity" evidence="1">
    <location>
        <begin position="1179"/>
        <end position="1196"/>
    </location>
</feature>
<dbReference type="OrthoDB" id="10035882at2759"/>
<dbReference type="InterPro" id="IPR036638">
    <property type="entry name" value="HLH_DNA-bd_sf"/>
</dbReference>
<feature type="compositionally biased region" description="Low complexity" evidence="1">
    <location>
        <begin position="506"/>
        <end position="516"/>
    </location>
</feature>
<gene>
    <name evidence="4" type="ORF">J437_LFUL003829</name>
</gene>
<feature type="region of interest" description="Disordered" evidence="1">
    <location>
        <begin position="23"/>
        <end position="51"/>
    </location>
</feature>
<reference evidence="4" key="1">
    <citation type="submission" date="2013-04" db="EMBL/GenBank/DDBJ databases">
        <authorList>
            <person name="Qu J."/>
            <person name="Murali S.C."/>
            <person name="Bandaranaike D."/>
            <person name="Bellair M."/>
            <person name="Blankenburg K."/>
            <person name="Chao H."/>
            <person name="Dinh H."/>
            <person name="Doddapaneni H."/>
            <person name="Downs B."/>
            <person name="Dugan-Rocha S."/>
            <person name="Elkadiri S."/>
            <person name="Gnanaolivu R.D."/>
            <person name="Hernandez B."/>
            <person name="Javaid M."/>
            <person name="Jayaseelan J.C."/>
            <person name="Lee S."/>
            <person name="Li M."/>
            <person name="Ming W."/>
            <person name="Munidasa M."/>
            <person name="Muniz J."/>
            <person name="Nguyen L."/>
            <person name="Ongeri F."/>
            <person name="Osuji N."/>
            <person name="Pu L.-L."/>
            <person name="Puazo M."/>
            <person name="Qu C."/>
            <person name="Quiroz J."/>
            <person name="Raj R."/>
            <person name="Weissenberger G."/>
            <person name="Xin Y."/>
            <person name="Zou X."/>
            <person name="Han Y."/>
            <person name="Richards S."/>
            <person name="Worley K."/>
            <person name="Muzny D."/>
            <person name="Gibbs R."/>
        </authorList>
    </citation>
    <scope>NUCLEOTIDE SEQUENCE</scope>
    <source>
        <strain evidence="4">Sampled in the wild</strain>
    </source>
</reference>
<feature type="compositionally biased region" description="Low complexity" evidence="1">
    <location>
        <begin position="447"/>
        <end position="465"/>
    </location>
</feature>
<evidence type="ECO:0000259" key="2">
    <source>
        <dbReference type="PROSITE" id="PS50112"/>
    </source>
</evidence>
<dbReference type="InterPro" id="IPR056193">
    <property type="entry name" value="bHLH_NCOA1-3"/>
</dbReference>
<evidence type="ECO:0000313" key="4">
    <source>
        <dbReference type="EMBL" id="KAG8233758.1"/>
    </source>
</evidence>
<dbReference type="PANTHER" id="PTHR10684">
    <property type="entry name" value="NUCLEAR RECEPTOR COACTIVATOR"/>
    <property type="match status" value="1"/>
</dbReference>
<feature type="compositionally biased region" description="Pro residues" evidence="1">
    <location>
        <begin position="1200"/>
        <end position="1209"/>
    </location>
</feature>
<evidence type="ECO:0000259" key="3">
    <source>
        <dbReference type="PROSITE" id="PS50888"/>
    </source>
</evidence>
<dbReference type="Gene3D" id="4.10.280.10">
    <property type="entry name" value="Helix-loop-helix DNA-binding domain"/>
    <property type="match status" value="1"/>
</dbReference>
<feature type="region of interest" description="Disordered" evidence="1">
    <location>
        <begin position="238"/>
        <end position="259"/>
    </location>
</feature>
<comment type="caution">
    <text evidence="4">The sequence shown here is derived from an EMBL/GenBank/DDBJ whole genome shotgun (WGS) entry which is preliminary data.</text>
</comment>
<feature type="region of interest" description="Disordered" evidence="1">
    <location>
        <begin position="947"/>
        <end position="1112"/>
    </location>
</feature>
<evidence type="ECO:0000256" key="1">
    <source>
        <dbReference type="SAM" id="MobiDB-lite"/>
    </source>
</evidence>
<feature type="compositionally biased region" description="Polar residues" evidence="1">
    <location>
        <begin position="917"/>
        <end position="935"/>
    </location>
</feature>
<dbReference type="PROSITE" id="PS50888">
    <property type="entry name" value="BHLH"/>
    <property type="match status" value="1"/>
</dbReference>
<dbReference type="InterPro" id="IPR035965">
    <property type="entry name" value="PAS-like_dom_sf"/>
</dbReference>
<feature type="compositionally biased region" description="Polar residues" evidence="1">
    <location>
        <begin position="430"/>
        <end position="446"/>
    </location>
</feature>
<dbReference type="CDD" id="cd00130">
    <property type="entry name" value="PAS"/>
    <property type="match status" value="1"/>
</dbReference>
<reference evidence="4" key="2">
    <citation type="submission" date="2017-10" db="EMBL/GenBank/DDBJ databases">
        <title>Ladona fulva Genome sequencing and assembly.</title>
        <authorList>
            <person name="Murali S."/>
            <person name="Richards S."/>
            <person name="Bandaranaike D."/>
            <person name="Bellair M."/>
            <person name="Blankenburg K."/>
            <person name="Chao H."/>
            <person name="Dinh H."/>
            <person name="Doddapaneni H."/>
            <person name="Dugan-Rocha S."/>
            <person name="Elkadiri S."/>
            <person name="Gnanaolivu R."/>
            <person name="Hernandez B."/>
            <person name="Skinner E."/>
            <person name="Javaid M."/>
            <person name="Lee S."/>
            <person name="Li M."/>
            <person name="Ming W."/>
            <person name="Munidasa M."/>
            <person name="Muniz J."/>
            <person name="Nguyen L."/>
            <person name="Hughes D."/>
            <person name="Osuji N."/>
            <person name="Pu L.-L."/>
            <person name="Puazo M."/>
            <person name="Qu C."/>
            <person name="Quiroz J."/>
            <person name="Raj R."/>
            <person name="Weissenberger G."/>
            <person name="Xin Y."/>
            <person name="Zou X."/>
            <person name="Han Y."/>
            <person name="Worley K."/>
            <person name="Muzny D."/>
            <person name="Gibbs R."/>
        </authorList>
    </citation>
    <scope>NUCLEOTIDE SEQUENCE</scope>
    <source>
        <strain evidence="4">Sampled in the wild</strain>
    </source>
</reference>
<dbReference type="InterPro" id="IPR011598">
    <property type="entry name" value="bHLH_dom"/>
</dbReference>
<dbReference type="EMBL" id="KZ308746">
    <property type="protein sequence ID" value="KAG8233758.1"/>
    <property type="molecule type" value="Genomic_DNA"/>
</dbReference>
<accession>A0A8K0KK56</accession>
<feature type="compositionally biased region" description="Low complexity" evidence="1">
    <location>
        <begin position="996"/>
        <end position="1031"/>
    </location>
</feature>
<dbReference type="SUPFAM" id="SSF55785">
    <property type="entry name" value="PYP-like sensor domain (PAS domain)"/>
    <property type="match status" value="2"/>
</dbReference>
<feature type="region of interest" description="Disordered" evidence="1">
    <location>
        <begin position="430"/>
        <end position="935"/>
    </location>
</feature>
<dbReference type="Pfam" id="PF23172">
    <property type="entry name" value="bHLH_NCOA"/>
    <property type="match status" value="1"/>
</dbReference>
<feature type="region of interest" description="Disordered" evidence="1">
    <location>
        <begin position="1254"/>
        <end position="1283"/>
    </location>
</feature>
<organism evidence="4 5">
    <name type="scientific">Ladona fulva</name>
    <name type="common">Scarce chaser dragonfly</name>
    <name type="synonym">Libellula fulva</name>
    <dbReference type="NCBI Taxonomy" id="123851"/>
    <lineage>
        <taxon>Eukaryota</taxon>
        <taxon>Metazoa</taxon>
        <taxon>Ecdysozoa</taxon>
        <taxon>Arthropoda</taxon>
        <taxon>Hexapoda</taxon>
        <taxon>Insecta</taxon>
        <taxon>Pterygota</taxon>
        <taxon>Palaeoptera</taxon>
        <taxon>Odonata</taxon>
        <taxon>Epiprocta</taxon>
        <taxon>Anisoptera</taxon>
        <taxon>Libelluloidea</taxon>
        <taxon>Libellulidae</taxon>
        <taxon>Ladona</taxon>
    </lineage>
</organism>
<dbReference type="GO" id="GO:0046983">
    <property type="term" value="F:protein dimerization activity"/>
    <property type="evidence" value="ECO:0007669"/>
    <property type="project" value="InterPro"/>
</dbReference>
<dbReference type="Proteomes" id="UP000792457">
    <property type="component" value="Unassembled WGS sequence"/>
</dbReference>
<dbReference type="PANTHER" id="PTHR10684:SF4">
    <property type="entry name" value="TAIMAN, ISOFORM G"/>
    <property type="match status" value="1"/>
</dbReference>
<keyword evidence="5" id="KW-1185">Reference proteome</keyword>
<dbReference type="SMART" id="SM00091">
    <property type="entry name" value="PAS"/>
    <property type="match status" value="1"/>
</dbReference>
<dbReference type="GO" id="GO:0045944">
    <property type="term" value="P:positive regulation of transcription by RNA polymerase II"/>
    <property type="evidence" value="ECO:0007669"/>
    <property type="project" value="TreeGrafter"/>
</dbReference>
<dbReference type="InterPro" id="IPR000014">
    <property type="entry name" value="PAS"/>
</dbReference>
<feature type="compositionally biased region" description="Basic and acidic residues" evidence="1">
    <location>
        <begin position="773"/>
        <end position="793"/>
    </location>
</feature>
<feature type="compositionally biased region" description="Low complexity" evidence="1">
    <location>
        <begin position="1047"/>
        <end position="1073"/>
    </location>
</feature>
<feature type="domain" description="BHLH" evidence="3">
    <location>
        <begin position="36"/>
        <end position="95"/>
    </location>
</feature>
<dbReference type="GO" id="GO:0032870">
    <property type="term" value="P:cellular response to hormone stimulus"/>
    <property type="evidence" value="ECO:0007669"/>
    <property type="project" value="TreeGrafter"/>
</dbReference>
<dbReference type="GO" id="GO:0005634">
    <property type="term" value="C:nucleus"/>
    <property type="evidence" value="ECO:0007669"/>
    <property type="project" value="InterPro"/>
</dbReference>
<feature type="compositionally biased region" description="Polar residues" evidence="1">
    <location>
        <begin position="795"/>
        <end position="811"/>
    </location>
</feature>
<dbReference type="SMART" id="SM00353">
    <property type="entry name" value="HLH"/>
    <property type="match status" value="1"/>
</dbReference>
<dbReference type="GO" id="GO:0003713">
    <property type="term" value="F:transcription coactivator activity"/>
    <property type="evidence" value="ECO:0007669"/>
    <property type="project" value="InterPro"/>
</dbReference>
<proteinExistence type="predicted"/>
<protein>
    <submittedName>
        <fullName evidence="4">Uncharacterized protein</fullName>
    </submittedName>
</protein>
<dbReference type="SUPFAM" id="SSF47459">
    <property type="entry name" value="HLH, helix-loop-helix DNA-binding domain"/>
    <property type="match status" value="1"/>
</dbReference>
<feature type="compositionally biased region" description="Basic and acidic residues" evidence="1">
    <location>
        <begin position="553"/>
        <end position="562"/>
    </location>
</feature>
<feature type="region of interest" description="Disordered" evidence="1">
    <location>
        <begin position="1179"/>
        <end position="1226"/>
    </location>
</feature>
<dbReference type="GO" id="GO:0016922">
    <property type="term" value="F:nuclear receptor binding"/>
    <property type="evidence" value="ECO:0007669"/>
    <property type="project" value="TreeGrafter"/>
</dbReference>
<feature type="compositionally biased region" description="Low complexity" evidence="1">
    <location>
        <begin position="1210"/>
        <end position="1226"/>
    </location>
</feature>
<feature type="compositionally biased region" description="Polar residues" evidence="1">
    <location>
        <begin position="478"/>
        <end position="487"/>
    </location>
</feature>
<feature type="domain" description="PAS" evidence="2">
    <location>
        <begin position="123"/>
        <end position="177"/>
    </location>
</feature>
<dbReference type="PROSITE" id="PS50112">
    <property type="entry name" value="PAS"/>
    <property type="match status" value="1"/>
</dbReference>
<dbReference type="Gene3D" id="3.30.450.20">
    <property type="entry name" value="PAS domain"/>
    <property type="match status" value="2"/>
</dbReference>
<name>A0A8K0KK56_LADFU</name>
<feature type="compositionally biased region" description="Low complexity" evidence="1">
    <location>
        <begin position="896"/>
        <end position="911"/>
    </location>
</feature>
<feature type="compositionally biased region" description="Polar residues" evidence="1">
    <location>
        <begin position="1098"/>
        <end position="1112"/>
    </location>
</feature>
<feature type="compositionally biased region" description="Polar residues" evidence="1">
    <location>
        <begin position="564"/>
        <end position="583"/>
    </location>
</feature>
<evidence type="ECO:0000313" key="5">
    <source>
        <dbReference type="Proteomes" id="UP000792457"/>
    </source>
</evidence>
<dbReference type="InterPro" id="IPR017426">
    <property type="entry name" value="Nuclear_rcpt_coactivator"/>
</dbReference>
<feature type="non-terminal residue" evidence="4">
    <location>
        <position position="1"/>
    </location>
</feature>
<sequence length="1283" mass="134843">MSRLSPYDLEDPPCIKMSAVAGGVTKKRKKTDTKPQAQANKCLNEKRRREEESQRIEELASLICLDISGHEMSSPSVKPDRCAILHETVKEIRRIKQQESGSSSDAVQQEEVSSSKPTILANEALEGFLFVVNTEGKVEFVTENISQFIRYTRDDILGKSIYNIIHHGDHTKFSSNLMPISLGWSNEPQQHSRGRSFHCRLLVKPPDDRDQTMEEKQQRVSQYENMLISSLLFRYPSDKSEEGGSGGSGGSGGAEVSSESSEVGPCLMCVARRVPANEKQPPTIGHPTLTLGSSNQIGGTGVPMVEQFTMKLDTSGRIIGVDTTGVSATYSQYLKDLMGSSIQDLCHQQDQGKLSTHLKETVVNGHGTSTIYRLRVLGPDGFIHVQTKSKLFKSSGGSGGSSSSLAIHEPDFIMATNSIIGDHDLSNANNDSSALTASGNSPRSLPQSVGQQSSGNSGNNNTVGGLLQSPQGAGGSINGQITHASSPSPGPFPLNPSDYGLPPEFPGFSDFFPSSSWDEIDGSPDGPSTTTAADSAVRRHPPTPPSSWGLSGDAHHPPRPDSVRSLTPASTPGPPANTSTAFSPNGAGGICPSPLEPYSGGARPSPASCSPFGGAFPFSPIGEMPQQQIPRTPSYGGVVSGEDSSPRESEGNMSMGRLITPLQRPPPVDSARLRNLLTKRHVSGAEDEEDISEGSSASPAGHHKDHILKGLLNQNDEDESGSSRENGHRGNVSRLPSMASGGPSPANETPRASGNNNMLLKLLNEKSDDDDLEAKAGLRKQNELLHQLMKDPEGNEQTQSRWGGTPNSPMVSSHTLHHHQQHSASSTPPAISSQDDSLLKSLVCSRSSAGPSPHSPPSTCAPADSLSGRVRKRPGEEGGDDTVSGTGGPSAKKKASTTPSPSSSDTSLTSLIRGDNVASSSPQVTSSGCSSGQSNLCQKNRMLAELLAQKPSEPASIPPIPASVISARPQEVLPRVTEQHKHSTTSSGPGPGGGWSSNSLSSTTGSGSRTPVSSTPVPSSTSFSDSIQQQQQHHRNSQQQAADTQMGLHLQHQHGSLQHQLSSKMQQSQMQQHAPPRGLSPEESFPDFRRSVAESMGDSGSFSMQQWGENQSSDPILSSILDEVIDIVPDAIITDTSTISDILGAMDGISGSLGSDTLAPSSTSSSSSIVHSYSVSSSTSASVSSSTSSASISSSSQIGPPTPRPPPSSPASSMGPSSSLSAAAVSSYQQEMNAKLAINAIQKSLMLCETAVKGPNSPVASMANTPPGYPPSQVQGGFPQPNP</sequence>